<protein>
    <submittedName>
        <fullName evidence="1">Uncharacterized protein</fullName>
    </submittedName>
</protein>
<organism evidence="1 2">
    <name type="scientific">Brucella canis (strain ATCC 23365 / NCTC 10854 / RM-666)</name>
    <dbReference type="NCBI Taxonomy" id="483179"/>
    <lineage>
        <taxon>Bacteria</taxon>
        <taxon>Pseudomonadati</taxon>
        <taxon>Pseudomonadota</taxon>
        <taxon>Alphaproteobacteria</taxon>
        <taxon>Hyphomicrobiales</taxon>
        <taxon>Brucellaceae</taxon>
        <taxon>Brucella/Ochrobactrum group</taxon>
        <taxon>Brucella</taxon>
    </lineage>
</organism>
<evidence type="ECO:0000313" key="1">
    <source>
        <dbReference type="EMBL" id="ABX63297.1"/>
    </source>
</evidence>
<dbReference type="Proteomes" id="UP000001385">
    <property type="component" value="Chromosome II"/>
</dbReference>
<gene>
    <name evidence="1" type="ordered locus">BCAN_B0097</name>
</gene>
<accession>A9MDK9</accession>
<dbReference type="AlphaFoldDB" id="A9MDK9"/>
<sequence>MINNTPIIMNIILRVNASGGAIATTVNPQATAKEVATIADVVFDTFDGTDR</sequence>
<dbReference type="EMBL" id="CP000873">
    <property type="protein sequence ID" value="ABX63297.1"/>
    <property type="molecule type" value="Genomic_DNA"/>
</dbReference>
<dbReference type="KEGG" id="bcs:BCAN_B0097"/>
<keyword evidence="2" id="KW-1185">Reference proteome</keyword>
<dbReference type="HOGENOM" id="CLU_3266758_0_0_5"/>
<proteinExistence type="predicted"/>
<reference evidence="1 2" key="1">
    <citation type="submission" date="2007-10" db="EMBL/GenBank/DDBJ databases">
        <title>Brucella canis ATCC 23365 whole genome shotgun sequencing project.</title>
        <authorList>
            <person name="Setubal J.C."/>
            <person name="Bowns C."/>
            <person name="Boyle S."/>
            <person name="Crasta O.R."/>
            <person name="Czar M.J."/>
            <person name="Dharmanolla C."/>
            <person name="Gillespie J.J."/>
            <person name="Kenyon R.W."/>
            <person name="Lu J."/>
            <person name="Mane S."/>
            <person name="Mohapatra S."/>
            <person name="Nagrani S."/>
            <person name="Purkayastha A."/>
            <person name="Rajasimha H.K."/>
            <person name="Shallom J.M."/>
            <person name="Shallom S."/>
            <person name="Shukla M."/>
            <person name="Snyder E.E."/>
            <person name="Sobral B.W."/>
            <person name="Wattam A.R."/>
            <person name="Will R."/>
            <person name="Williams K."/>
            <person name="Yoo H."/>
            <person name="Bruce D."/>
            <person name="Detter C."/>
            <person name="Munk C."/>
            <person name="Brettin T.S."/>
        </authorList>
    </citation>
    <scope>NUCLEOTIDE SEQUENCE [LARGE SCALE GENOMIC DNA]</scope>
    <source>
        <strain evidence="2">ATCC 23365 / NCTC 10854 / RM-666</strain>
    </source>
</reference>
<name>A9MDK9_BRUC2</name>
<evidence type="ECO:0000313" key="2">
    <source>
        <dbReference type="Proteomes" id="UP000001385"/>
    </source>
</evidence>